<keyword evidence="4" id="KW-0121">Carboxypeptidase</keyword>
<comment type="caution">
    <text evidence="4">The sequence shown here is derived from an EMBL/GenBank/DDBJ whole genome shotgun (WGS) entry which is preliminary data.</text>
</comment>
<dbReference type="Gene3D" id="3.40.710.10">
    <property type="entry name" value="DD-peptidase/beta-lactamase superfamily"/>
    <property type="match status" value="1"/>
</dbReference>
<evidence type="ECO:0000256" key="1">
    <source>
        <dbReference type="SAM" id="MobiDB-lite"/>
    </source>
</evidence>
<dbReference type="AlphaFoldDB" id="A0A0B4CYG2"/>
<dbReference type="EMBL" id="JWSZ01000013">
    <property type="protein sequence ID" value="KIC57095.1"/>
    <property type="molecule type" value="Genomic_DNA"/>
</dbReference>
<dbReference type="Pfam" id="PF00768">
    <property type="entry name" value="Peptidase_S11"/>
    <property type="match status" value="1"/>
</dbReference>
<dbReference type="InterPro" id="IPR001967">
    <property type="entry name" value="Peptidase_S11_N"/>
</dbReference>
<evidence type="ECO:0000313" key="4">
    <source>
        <dbReference type="EMBL" id="KIC57095.1"/>
    </source>
</evidence>
<feature type="transmembrane region" description="Helical" evidence="2">
    <location>
        <begin position="86"/>
        <end position="112"/>
    </location>
</feature>
<dbReference type="GO" id="GO:0006508">
    <property type="term" value="P:proteolysis"/>
    <property type="evidence" value="ECO:0007669"/>
    <property type="project" value="InterPro"/>
</dbReference>
<organism evidence="4 5">
    <name type="scientific">Microbacterium hominis</name>
    <dbReference type="NCBI Taxonomy" id="162426"/>
    <lineage>
        <taxon>Bacteria</taxon>
        <taxon>Bacillati</taxon>
        <taxon>Actinomycetota</taxon>
        <taxon>Actinomycetes</taxon>
        <taxon>Micrococcales</taxon>
        <taxon>Microbacteriaceae</taxon>
        <taxon>Microbacterium</taxon>
    </lineage>
</organism>
<gene>
    <name evidence="4" type="ORF">RM52_11460</name>
</gene>
<dbReference type="SUPFAM" id="SSF56601">
    <property type="entry name" value="beta-lactamase/transpeptidase-like"/>
    <property type="match status" value="1"/>
</dbReference>
<evidence type="ECO:0000313" key="5">
    <source>
        <dbReference type="Proteomes" id="UP000031202"/>
    </source>
</evidence>
<proteinExistence type="predicted"/>
<protein>
    <submittedName>
        <fullName evidence="4">D-alanyl-D-alanine carboxypeptidase</fullName>
    </submittedName>
</protein>
<accession>A0A0B4CYG2</accession>
<reference evidence="4 5" key="1">
    <citation type="submission" date="2014-12" db="EMBL/GenBank/DDBJ databases">
        <title>Genome sequencing of Microbacterium hominis TPW29.</title>
        <authorList>
            <person name="Tan P.W."/>
            <person name="Chan K.-G."/>
        </authorList>
    </citation>
    <scope>NUCLEOTIDE SEQUENCE [LARGE SCALE GENOMIC DNA]</scope>
    <source>
        <strain evidence="4 5">TPW29</strain>
    </source>
</reference>
<dbReference type="Proteomes" id="UP000031202">
    <property type="component" value="Unassembled WGS sequence"/>
</dbReference>
<keyword evidence="2" id="KW-1133">Transmembrane helix</keyword>
<keyword evidence="4" id="KW-0645">Protease</keyword>
<evidence type="ECO:0000259" key="3">
    <source>
        <dbReference type="Pfam" id="PF00768"/>
    </source>
</evidence>
<evidence type="ECO:0000256" key="2">
    <source>
        <dbReference type="SAM" id="Phobius"/>
    </source>
</evidence>
<keyword evidence="4" id="KW-0378">Hydrolase</keyword>
<feature type="domain" description="Peptidase S11 D-alanyl-D-alanine carboxypeptidase A N-terminal" evidence="3">
    <location>
        <begin position="157"/>
        <end position="342"/>
    </location>
</feature>
<sequence length="484" mass="50110">MVVRSSIAANGYVERVTSDDAPPPSRRALRESTAPTDTVVVRNRAGRRALAWVDDETVTGAVDTPIAAGAVPDLLARRPRRSPLRAGVVVPLLTAIGVCGAYAAATLLWPLWAVAPTVREITPDGPAATVSVVAWPSAGAGAVGVAGFDAVAASSSAPVSMASISKVVTVLMILDEMPLSVGQAGPEFTFTSRDRQTYWDYLADDESALDVPVGGTLTEYQMLQGILMGSAGNYTNRLASTLWPTDEVFAQAARAWLDRHGLGAITLSEPTGIDPANTAEPAALVTLAQLALANPVVAEIARTRSVELPGAGEVTNTNDLLADPGVVGLKTGSLEAFYNLLAAKDLTVGTTQVRVYATALGQPTAEARDQETARLLSEVTTEVSTPLALPAGTLAGVVSTAWGATANIVTDADAAVILWNGAAAATTTTLDLGQARTANAAVGQVLVRGPLNAATVGVHLTADIPDPDAWWRLTHPLQLWGLVR</sequence>
<dbReference type="InterPro" id="IPR012338">
    <property type="entry name" value="Beta-lactam/transpept-like"/>
</dbReference>
<dbReference type="GO" id="GO:0009002">
    <property type="term" value="F:serine-type D-Ala-D-Ala carboxypeptidase activity"/>
    <property type="evidence" value="ECO:0007669"/>
    <property type="project" value="InterPro"/>
</dbReference>
<keyword evidence="2" id="KW-0472">Membrane</keyword>
<name>A0A0B4CYG2_9MICO</name>
<keyword evidence="2" id="KW-0812">Transmembrane</keyword>
<feature type="region of interest" description="Disordered" evidence="1">
    <location>
        <begin position="14"/>
        <end position="34"/>
    </location>
</feature>